<protein>
    <submittedName>
        <fullName evidence="1">Uncharacterized protein</fullName>
    </submittedName>
</protein>
<dbReference type="InterPro" id="IPR012337">
    <property type="entry name" value="RNaseH-like_sf"/>
</dbReference>
<gene>
    <name evidence="1" type="ORF">AMST5_02807</name>
</gene>
<dbReference type="EMBL" id="OY288114">
    <property type="protein sequence ID" value="CAJ0876674.1"/>
    <property type="molecule type" value="Genomic_DNA"/>
</dbReference>
<organism evidence="1">
    <name type="scientific">freshwater sediment metagenome</name>
    <dbReference type="NCBI Taxonomy" id="556182"/>
    <lineage>
        <taxon>unclassified sequences</taxon>
        <taxon>metagenomes</taxon>
        <taxon>ecological metagenomes</taxon>
    </lineage>
</organism>
<dbReference type="CDD" id="cd22992">
    <property type="entry name" value="MOC1"/>
    <property type="match status" value="1"/>
</dbReference>
<dbReference type="SUPFAM" id="SSF53098">
    <property type="entry name" value="Ribonuclease H-like"/>
    <property type="match status" value="1"/>
</dbReference>
<accession>A0AA48RE13</accession>
<reference evidence="1" key="1">
    <citation type="submission" date="2023-07" db="EMBL/GenBank/DDBJ databases">
        <authorList>
            <person name="Pelsma A.J. K."/>
        </authorList>
    </citation>
    <scope>NUCLEOTIDE SEQUENCE</scope>
</reference>
<evidence type="ECO:0000313" key="1">
    <source>
        <dbReference type="EMBL" id="CAJ0876674.1"/>
    </source>
</evidence>
<dbReference type="Gene3D" id="3.30.420.10">
    <property type="entry name" value="Ribonuclease H-like superfamily/Ribonuclease H"/>
    <property type="match status" value="1"/>
</dbReference>
<name>A0AA48RE13_9ZZZZ</name>
<sequence>MSNIIGIDIGATGALALLSPGGELLDVADMPILRDGPAGRPNVNAPLLSAIVSRWEAGTAFVEFVGARPKEGPTGAFAFGRSRGVIEGVCAAYGLPVAFLTPPFWKRAVGIPPGKDGTKDAARSEAIRRWPHKAELFARVKDDGRAEAALIAIAGLSKAGKSND</sequence>
<dbReference type="GO" id="GO:0008821">
    <property type="term" value="F:crossover junction DNA endonuclease activity"/>
    <property type="evidence" value="ECO:0007669"/>
    <property type="project" value="InterPro"/>
</dbReference>
<dbReference type="PANTHER" id="PTHR36015">
    <property type="entry name" value="HOLLIDAY JUNCTION RESOLVASE MOC1, CHLOROPLASTIC-RELATED"/>
    <property type="match status" value="1"/>
</dbReference>
<dbReference type="InterPro" id="IPR036397">
    <property type="entry name" value="RNaseH_sf"/>
</dbReference>
<proteinExistence type="predicted"/>
<dbReference type="InterPro" id="IPR045290">
    <property type="entry name" value="MOC1-like"/>
</dbReference>
<dbReference type="GO" id="GO:0003676">
    <property type="term" value="F:nucleic acid binding"/>
    <property type="evidence" value="ECO:0007669"/>
    <property type="project" value="InterPro"/>
</dbReference>
<dbReference type="AlphaFoldDB" id="A0AA48RE13"/>
<dbReference type="PANTHER" id="PTHR36015:SF6">
    <property type="entry name" value="HOLLIDAY JUNCTION RESOLVASE MOC1, CHLOROPLASTIC-RELATED"/>
    <property type="match status" value="1"/>
</dbReference>